<feature type="non-terminal residue" evidence="6">
    <location>
        <position position="117"/>
    </location>
</feature>
<keyword evidence="3" id="KW-0677">Repeat</keyword>
<dbReference type="Pfam" id="PF17814">
    <property type="entry name" value="LisH_TPL"/>
    <property type="match status" value="1"/>
</dbReference>
<name>A0A3P6DH61_BRAOL</name>
<dbReference type="PANTHER" id="PTHR22848">
    <property type="entry name" value="WD40 REPEAT PROTEIN"/>
    <property type="match status" value="1"/>
</dbReference>
<sequence>VIKIVLQFCKENSLNQTFQTLQSECQMDFVLPQVSQLKLPRNKLENLLNMICHSTSKSHGNLFSSQIVLEMIELRELDTTRAILRQTQVMGVMKQEEQERYLRMEHLLVRSYFDPRE</sequence>
<keyword evidence="4" id="KW-0539">Nucleus</keyword>
<evidence type="ECO:0000256" key="2">
    <source>
        <dbReference type="ARBA" id="ARBA00022574"/>
    </source>
</evidence>
<proteinExistence type="predicted"/>
<dbReference type="GO" id="GO:0000398">
    <property type="term" value="P:mRNA splicing, via spliceosome"/>
    <property type="evidence" value="ECO:0007669"/>
    <property type="project" value="InterPro"/>
</dbReference>
<gene>
    <name evidence="6" type="ORF">BOLC2T07949H</name>
</gene>
<feature type="non-terminal residue" evidence="6">
    <location>
        <position position="1"/>
    </location>
</feature>
<organism evidence="6">
    <name type="scientific">Brassica oleracea</name>
    <name type="common">Wild cabbage</name>
    <dbReference type="NCBI Taxonomy" id="3712"/>
    <lineage>
        <taxon>Eukaryota</taxon>
        <taxon>Viridiplantae</taxon>
        <taxon>Streptophyta</taxon>
        <taxon>Embryophyta</taxon>
        <taxon>Tracheophyta</taxon>
        <taxon>Spermatophyta</taxon>
        <taxon>Magnoliopsida</taxon>
        <taxon>eudicotyledons</taxon>
        <taxon>Gunneridae</taxon>
        <taxon>Pentapetalae</taxon>
        <taxon>rosids</taxon>
        <taxon>malvids</taxon>
        <taxon>Brassicales</taxon>
        <taxon>Brassicaceae</taxon>
        <taxon>Brassiceae</taxon>
        <taxon>Brassica</taxon>
    </lineage>
</organism>
<evidence type="ECO:0000256" key="4">
    <source>
        <dbReference type="ARBA" id="ARBA00023242"/>
    </source>
</evidence>
<evidence type="ECO:0000313" key="6">
    <source>
        <dbReference type="EMBL" id="VDD21685.1"/>
    </source>
</evidence>
<evidence type="ECO:0000256" key="3">
    <source>
        <dbReference type="ARBA" id="ARBA00022737"/>
    </source>
</evidence>
<feature type="domain" description="TPL/SMU1 LisH-like dimerisation" evidence="5">
    <location>
        <begin position="1"/>
        <end position="26"/>
    </location>
</feature>
<dbReference type="InterPro" id="IPR006594">
    <property type="entry name" value="LisH"/>
</dbReference>
<evidence type="ECO:0000259" key="5">
    <source>
        <dbReference type="Pfam" id="PF17814"/>
    </source>
</evidence>
<reference evidence="6" key="1">
    <citation type="submission" date="2018-11" db="EMBL/GenBank/DDBJ databases">
        <authorList>
            <consortium name="Genoscope - CEA"/>
            <person name="William W."/>
        </authorList>
    </citation>
    <scope>NUCLEOTIDE SEQUENCE</scope>
</reference>
<protein>
    <recommendedName>
        <fullName evidence="5">TPL/SMU1 LisH-like dimerisation domain-containing protein</fullName>
    </recommendedName>
</protein>
<accession>A0A3P6DH61</accession>
<keyword evidence="2" id="KW-0853">WD repeat</keyword>
<dbReference type="EMBL" id="LR031874">
    <property type="protein sequence ID" value="VDD21685.1"/>
    <property type="molecule type" value="Genomic_DNA"/>
</dbReference>
<evidence type="ECO:0000256" key="1">
    <source>
        <dbReference type="ARBA" id="ARBA00004123"/>
    </source>
</evidence>
<dbReference type="PROSITE" id="PS50896">
    <property type="entry name" value="LISH"/>
    <property type="match status" value="1"/>
</dbReference>
<dbReference type="GO" id="GO:0005634">
    <property type="term" value="C:nucleus"/>
    <property type="evidence" value="ECO:0007669"/>
    <property type="project" value="UniProtKB-SubCell"/>
</dbReference>
<comment type="subcellular location">
    <subcellularLocation>
        <location evidence="1">Nucleus</location>
    </subcellularLocation>
</comment>
<dbReference type="InterPro" id="IPR045184">
    <property type="entry name" value="SMU1"/>
</dbReference>
<dbReference type="AlphaFoldDB" id="A0A3P6DH61"/>
<dbReference type="InterPro" id="IPR054532">
    <property type="entry name" value="TPL_SMU1_LisH-like"/>
</dbReference>